<protein>
    <submittedName>
        <fullName evidence="3">Methyltransferase domain-containing protein</fullName>
    </submittedName>
</protein>
<reference evidence="4" key="1">
    <citation type="journal article" date="2019" name="Int. J. Syst. Evol. Microbiol.">
        <title>The Global Catalogue of Microorganisms (GCM) 10K type strain sequencing project: providing services to taxonomists for standard genome sequencing and annotation.</title>
        <authorList>
            <consortium name="The Broad Institute Genomics Platform"/>
            <consortium name="The Broad Institute Genome Sequencing Center for Infectious Disease"/>
            <person name="Wu L."/>
            <person name="Ma J."/>
        </authorList>
    </citation>
    <scope>NUCLEOTIDE SEQUENCE [LARGE SCALE GENOMIC DNA]</scope>
    <source>
        <strain evidence="4">JCM 17543</strain>
    </source>
</reference>
<keyword evidence="3" id="KW-0489">Methyltransferase</keyword>
<dbReference type="PANTHER" id="PTHR43861">
    <property type="entry name" value="TRANS-ACONITATE 2-METHYLTRANSFERASE-RELATED"/>
    <property type="match status" value="1"/>
</dbReference>
<dbReference type="Proteomes" id="UP001500827">
    <property type="component" value="Unassembled WGS sequence"/>
</dbReference>
<dbReference type="GO" id="GO:0032259">
    <property type="term" value="P:methylation"/>
    <property type="evidence" value="ECO:0007669"/>
    <property type="project" value="UniProtKB-KW"/>
</dbReference>
<proteinExistence type="predicted"/>
<dbReference type="SUPFAM" id="SSF53335">
    <property type="entry name" value="S-adenosyl-L-methionine-dependent methyltransferases"/>
    <property type="match status" value="1"/>
</dbReference>
<organism evidence="3 4">
    <name type="scientific">Sphingomonas limnosediminicola</name>
    <dbReference type="NCBI Taxonomy" id="940133"/>
    <lineage>
        <taxon>Bacteria</taxon>
        <taxon>Pseudomonadati</taxon>
        <taxon>Pseudomonadota</taxon>
        <taxon>Alphaproteobacteria</taxon>
        <taxon>Sphingomonadales</taxon>
        <taxon>Sphingomonadaceae</taxon>
        <taxon>Sphingomonas</taxon>
    </lineage>
</organism>
<dbReference type="CDD" id="cd02440">
    <property type="entry name" value="AdoMet_MTases"/>
    <property type="match status" value="1"/>
</dbReference>
<evidence type="ECO:0000313" key="3">
    <source>
        <dbReference type="EMBL" id="GAA3886137.1"/>
    </source>
</evidence>
<sequence>MAEPTPASPDWAKASGDVWARRWQQTDRGLEPLQAPLVLAVAERARGGSFKAFDIGCGPGSTTIAMAETFPEAAIIACDISEALAKVARQRTAEIERVQVIVGDAEAVVATQAPVDVFFSRHGVMFFSDAVQAFRTIRGAASDSGSLVFSCFQHWDLNPWASELARAAAGKSLPEPGREPGGFAFADPVYVEQLLSASEWRDAECRAVQFSYTMGEGDSPVEDALSFTTEIGPAARVLESLPEGERDAAVDRMRDVIERHVDGNAVVFPSAAWIWRATA</sequence>
<dbReference type="InterPro" id="IPR029063">
    <property type="entry name" value="SAM-dependent_MTases_sf"/>
</dbReference>
<dbReference type="GO" id="GO:0008168">
    <property type="term" value="F:methyltransferase activity"/>
    <property type="evidence" value="ECO:0007669"/>
    <property type="project" value="UniProtKB-KW"/>
</dbReference>
<dbReference type="RefSeq" id="WP_344697785.1">
    <property type="nucleotide sequence ID" value="NZ_BAABBM010000001.1"/>
</dbReference>
<feature type="domain" description="Methyltransferase" evidence="2">
    <location>
        <begin position="54"/>
        <end position="140"/>
    </location>
</feature>
<dbReference type="EMBL" id="BAABBM010000001">
    <property type="protein sequence ID" value="GAA3886137.1"/>
    <property type="molecule type" value="Genomic_DNA"/>
</dbReference>
<comment type="caution">
    <text evidence="3">The sequence shown here is derived from an EMBL/GenBank/DDBJ whole genome shotgun (WGS) entry which is preliminary data.</text>
</comment>
<evidence type="ECO:0000313" key="4">
    <source>
        <dbReference type="Proteomes" id="UP001500827"/>
    </source>
</evidence>
<evidence type="ECO:0000256" key="1">
    <source>
        <dbReference type="ARBA" id="ARBA00022679"/>
    </source>
</evidence>
<keyword evidence="1" id="KW-0808">Transferase</keyword>
<evidence type="ECO:0000259" key="2">
    <source>
        <dbReference type="Pfam" id="PF13649"/>
    </source>
</evidence>
<dbReference type="InterPro" id="IPR041698">
    <property type="entry name" value="Methyltransf_25"/>
</dbReference>
<dbReference type="Pfam" id="PF13649">
    <property type="entry name" value="Methyltransf_25"/>
    <property type="match status" value="1"/>
</dbReference>
<dbReference type="Gene3D" id="3.40.50.150">
    <property type="entry name" value="Vaccinia Virus protein VP39"/>
    <property type="match status" value="1"/>
</dbReference>
<gene>
    <name evidence="3" type="ORF">GCM10022276_01520</name>
</gene>
<accession>A0ABP7KRH2</accession>
<name>A0ABP7KRH2_9SPHN</name>
<keyword evidence="4" id="KW-1185">Reference proteome</keyword>